<sequence>MTRYGFAIKALPKPFETEDDEDEEPEDGKLNPPSDDPSEPADDALDSSPGSGPPTDPTKDVAEPPVDDAADPPADDAEAPAPAADDARPWAGDMYDEGDESDPANAYTAYTGSAGEEAWLDQAADGTLTGWVRDSTGQVWRYADPDAWAIDVDDAQMTRSHGGDDTADPSNDPAAGGPAKQAPLFPPQ</sequence>
<feature type="compositionally biased region" description="Acidic residues" evidence="1">
    <location>
        <begin position="36"/>
        <end position="45"/>
    </location>
</feature>
<keyword evidence="3" id="KW-1185">Reference proteome</keyword>
<dbReference type="OrthoDB" id="4227089at2"/>
<feature type="compositionally biased region" description="Acidic residues" evidence="1">
    <location>
        <begin position="17"/>
        <end position="26"/>
    </location>
</feature>
<dbReference type="AlphaFoldDB" id="A0A1E5NXX0"/>
<proteinExistence type="predicted"/>
<organism evidence="2 3">
    <name type="scientific">Streptomyces subrutilus</name>
    <dbReference type="NCBI Taxonomy" id="36818"/>
    <lineage>
        <taxon>Bacteria</taxon>
        <taxon>Bacillati</taxon>
        <taxon>Actinomycetota</taxon>
        <taxon>Actinomycetes</taxon>
        <taxon>Kitasatosporales</taxon>
        <taxon>Streptomycetaceae</taxon>
        <taxon>Streptomyces</taxon>
    </lineage>
</organism>
<name>A0A1E5NXX0_9ACTN</name>
<feature type="region of interest" description="Disordered" evidence="1">
    <location>
        <begin position="153"/>
        <end position="188"/>
    </location>
</feature>
<feature type="compositionally biased region" description="Acidic residues" evidence="1">
    <location>
        <begin position="65"/>
        <end position="78"/>
    </location>
</feature>
<geneLocation type="plasmid" evidence="3">
    <name>pacmp1</name>
</geneLocation>
<feature type="region of interest" description="Disordered" evidence="1">
    <location>
        <begin position="1"/>
        <end position="110"/>
    </location>
</feature>
<evidence type="ECO:0000256" key="1">
    <source>
        <dbReference type="SAM" id="MobiDB-lite"/>
    </source>
</evidence>
<keyword evidence="2" id="KW-0614">Plasmid</keyword>
<dbReference type="Proteomes" id="UP000095705">
    <property type="component" value="Plasmid pACMP1"/>
</dbReference>
<evidence type="ECO:0000313" key="2">
    <source>
        <dbReference type="EMBL" id="OEJ21101.1"/>
    </source>
</evidence>
<dbReference type="RefSeq" id="WP_069917989.1">
    <property type="nucleotide sequence ID" value="NZ_CM007203.1"/>
</dbReference>
<comment type="caution">
    <text evidence="2">The sequence shown here is derived from an EMBL/GenBank/DDBJ whole genome shotgun (WGS) entry which is preliminary data.</text>
</comment>
<protein>
    <submittedName>
        <fullName evidence="2">Uncharacterized protein</fullName>
    </submittedName>
</protein>
<evidence type="ECO:0000313" key="3">
    <source>
        <dbReference type="Proteomes" id="UP000095705"/>
    </source>
</evidence>
<dbReference type="EMBL" id="MEHK01000005">
    <property type="protein sequence ID" value="OEJ21101.1"/>
    <property type="molecule type" value="Genomic_DNA"/>
</dbReference>
<accession>A0A1E5NXX0</accession>
<reference evidence="2 3" key="1">
    <citation type="submission" date="2016-08" db="EMBL/GenBank/DDBJ databases">
        <title>The complete genome of Streptomyces subrutilus 10-1-1.</title>
        <authorList>
            <person name="Chen X."/>
        </authorList>
    </citation>
    <scope>NUCLEOTIDE SEQUENCE [LARGE SCALE GENOMIC DNA]</scope>
    <source>
        <strain evidence="2 3">10-1-1</strain>
        <plasmid evidence="3">pacmp1</plasmid>
    </source>
</reference>
<gene>
    <name evidence="2" type="ORF">BGK67_35000</name>
</gene>